<protein>
    <submittedName>
        <fullName evidence="2">Uncharacterized protein</fullName>
    </submittedName>
</protein>
<dbReference type="AlphaFoldDB" id="A0A8C3KDB6"/>
<feature type="compositionally biased region" description="Polar residues" evidence="1">
    <location>
        <begin position="109"/>
        <end position="118"/>
    </location>
</feature>
<evidence type="ECO:0000313" key="3">
    <source>
        <dbReference type="Proteomes" id="UP000694419"/>
    </source>
</evidence>
<reference evidence="2" key="1">
    <citation type="submission" date="2025-08" db="UniProtKB">
        <authorList>
            <consortium name="Ensembl"/>
        </authorList>
    </citation>
    <scope>IDENTIFICATION</scope>
</reference>
<name>A0A8C3KDB6_9CHAR</name>
<feature type="region of interest" description="Disordered" evidence="1">
    <location>
        <begin position="29"/>
        <end position="48"/>
    </location>
</feature>
<feature type="region of interest" description="Disordered" evidence="1">
    <location>
        <begin position="58"/>
        <end position="144"/>
    </location>
</feature>
<organism evidence="2 3">
    <name type="scientific">Calidris pygmaea</name>
    <name type="common">Spoon-billed sandpiper</name>
    <dbReference type="NCBI Taxonomy" id="425635"/>
    <lineage>
        <taxon>Eukaryota</taxon>
        <taxon>Metazoa</taxon>
        <taxon>Chordata</taxon>
        <taxon>Craniata</taxon>
        <taxon>Vertebrata</taxon>
        <taxon>Euteleostomi</taxon>
        <taxon>Archelosauria</taxon>
        <taxon>Archosauria</taxon>
        <taxon>Dinosauria</taxon>
        <taxon>Saurischia</taxon>
        <taxon>Theropoda</taxon>
        <taxon>Coelurosauria</taxon>
        <taxon>Aves</taxon>
        <taxon>Neognathae</taxon>
        <taxon>Neoaves</taxon>
        <taxon>Charadriiformes</taxon>
        <taxon>Scolopacidae</taxon>
        <taxon>Calidris</taxon>
    </lineage>
</organism>
<dbReference type="Proteomes" id="UP000694419">
    <property type="component" value="Unplaced"/>
</dbReference>
<proteinExistence type="predicted"/>
<sequence length="144" mass="15147">LQTPVFPKAIDHAFRTLPACFYRRALAEDKQQEPSAIPRPPASGQQSCSLPCCLPSGAGCASGSREGAGEPHQPHKSPGTQRSKSDLPCKGNINQQELLGRAKLGQGSAGAQRSLNRSRPSKSKTAPEIHGGKSPGNIMAGQRL</sequence>
<evidence type="ECO:0000256" key="1">
    <source>
        <dbReference type="SAM" id="MobiDB-lite"/>
    </source>
</evidence>
<dbReference type="Ensembl" id="ENSCPGT00000022707.1">
    <property type="protein sequence ID" value="ENSCPGP00000020729.1"/>
    <property type="gene ID" value="ENSCPGG00000014490.1"/>
</dbReference>
<evidence type="ECO:0000313" key="2">
    <source>
        <dbReference type="Ensembl" id="ENSCPGP00000020729.1"/>
    </source>
</evidence>
<keyword evidence="3" id="KW-1185">Reference proteome</keyword>
<reference evidence="2" key="2">
    <citation type="submission" date="2025-09" db="UniProtKB">
        <authorList>
            <consortium name="Ensembl"/>
        </authorList>
    </citation>
    <scope>IDENTIFICATION</scope>
</reference>
<accession>A0A8C3KDB6</accession>